<feature type="compositionally biased region" description="Polar residues" evidence="8">
    <location>
        <begin position="293"/>
        <end position="316"/>
    </location>
</feature>
<dbReference type="Pfam" id="PF01546">
    <property type="entry name" value="Peptidase_M20"/>
    <property type="match status" value="1"/>
</dbReference>
<feature type="repeat" description="WD" evidence="7">
    <location>
        <begin position="505"/>
        <end position="527"/>
    </location>
</feature>
<dbReference type="PROSITE" id="PS00678">
    <property type="entry name" value="WD_REPEATS_1"/>
    <property type="match status" value="1"/>
</dbReference>
<sequence>MAARNGTASGLAATRPASVASSSGAASDSNSRPLASDGPIASTSKSATAVPAPNVGDKLAVLLTTLSAQDDESILSIAVEEARESRDDHRLGTSVNPSGVGIGSRDGKRQTGRVYGGSQGGDIHVWDLATLSLRSRLTGHDGAVLALQLIPERDWLVSASGDGTVRVWHTPTLSLVYLIHPPHDNIGDILSLAWVPYNLLDKADSDRRPNGAAARVRKPAGRLYAGCQDTSIQWIDLPPPFQLSAEDVAPVSHGGRMSPVSGSPHSPPIFKTPNRFFDSLTEADRARTRIGLSASSSGRHSLNTSNAATPLASSPVGSAPKTSPPIAHAQEAGPIRTQFEPNSVELQFQAECIAPFAHNGYVYCLSLAKCNEQTVLVSGSGDETVNIWRPGVDALSLLSTLESEYDAVLAFAARDNTLFAGHQGGVIKVWDLDSLTCVRILRPHKHDILALSVIASSLFSSSANGSVQRWDLRTFRLAGEWKAHDNIVLASDVRTLRRSRTQGWLLTGGNDATVKIWDVRDEDVTSPLSPLDRGFQGELFHTLAKFVSYRTIADTEHREECRQGALYLKRVFREMGAETHLLPGAAERNPIVLATFKANAPPRPDTPRRRKRVLYYGHYDVVSATASERWTHDPWKMSGQNGWLYGRGVTDNKGPILAVAAAASDLRRRQELEVDLVMTIEGEEETGSAGFQEAIRSHRDIIGDIDVVLVSNSYWIGEDWPCLTFGLRGVIHATLKVQSSRENLHSGIWGGATSEPLTDLVRVIASLTAPDGSVQIPGFLADVRKLTSQEKLLYETIVQRCQGADTLKKLTSGSIISDPVQSLITRWRQPALSVHKVEVVGPAQKSLIPSAASAAVSVRIVPDQSLEAMIDKLTKHLEAAFATLRTENKLTIDITQTADWWLGDLESPYAQAMAKSISAQWHLDPLFIREGGSVPSLPFLEQEFGAVAVHFPIGTSSDNAHLPNERIRVLNLEHGQTIVSKWLTRIAEI</sequence>
<organism evidence="10 11">
    <name type="scientific">Rhodotorula taiwanensis</name>
    <dbReference type="NCBI Taxonomy" id="741276"/>
    <lineage>
        <taxon>Eukaryota</taxon>
        <taxon>Fungi</taxon>
        <taxon>Dikarya</taxon>
        <taxon>Basidiomycota</taxon>
        <taxon>Pucciniomycotina</taxon>
        <taxon>Microbotryomycetes</taxon>
        <taxon>Sporidiobolales</taxon>
        <taxon>Sporidiobolaceae</taxon>
        <taxon>Rhodotorula</taxon>
    </lineage>
</organism>
<feature type="region of interest" description="Disordered" evidence="8">
    <location>
        <begin position="292"/>
        <end position="327"/>
    </location>
</feature>
<comment type="similarity">
    <text evidence="1">Belongs to the peptidase M20A family.</text>
</comment>
<dbReference type="GO" id="GO:0046872">
    <property type="term" value="F:metal ion binding"/>
    <property type="evidence" value="ECO:0007669"/>
    <property type="project" value="UniProtKB-KW"/>
</dbReference>
<dbReference type="PANTHER" id="PTHR43270:SF8">
    <property type="entry name" value="DI- AND TRIPEPTIDASE DUG2-RELATED"/>
    <property type="match status" value="1"/>
</dbReference>
<accession>A0A2S5B1F1</accession>
<evidence type="ECO:0000256" key="6">
    <source>
        <dbReference type="ARBA" id="ARBA00022801"/>
    </source>
</evidence>
<dbReference type="SMART" id="SM00320">
    <property type="entry name" value="WD40"/>
    <property type="match status" value="7"/>
</dbReference>
<evidence type="ECO:0000313" key="11">
    <source>
        <dbReference type="Proteomes" id="UP000237144"/>
    </source>
</evidence>
<dbReference type="PROSITE" id="PS50294">
    <property type="entry name" value="WD_REPEATS_REGION"/>
    <property type="match status" value="1"/>
</dbReference>
<gene>
    <name evidence="10" type="ORF">BMF94_6381</name>
</gene>
<keyword evidence="3" id="KW-0645">Protease</keyword>
<dbReference type="Gene3D" id="3.40.630.10">
    <property type="entry name" value="Zn peptidases"/>
    <property type="match status" value="1"/>
</dbReference>
<feature type="region of interest" description="Disordered" evidence="8">
    <location>
        <begin position="83"/>
        <end position="116"/>
    </location>
</feature>
<dbReference type="InterPro" id="IPR002933">
    <property type="entry name" value="Peptidase_M20"/>
</dbReference>
<evidence type="ECO:0000259" key="9">
    <source>
        <dbReference type="Pfam" id="PF07687"/>
    </source>
</evidence>
<evidence type="ECO:0000256" key="3">
    <source>
        <dbReference type="ARBA" id="ARBA00022670"/>
    </source>
</evidence>
<reference evidence="10 11" key="1">
    <citation type="journal article" date="2018" name="Front. Microbiol.">
        <title>Prospects for Fungal Bioremediation of Acidic Radioactive Waste Sites: Characterization and Genome Sequence of Rhodotorula taiwanensis MD1149.</title>
        <authorList>
            <person name="Tkavc R."/>
            <person name="Matrosova V.Y."/>
            <person name="Grichenko O.E."/>
            <person name="Gostincar C."/>
            <person name="Volpe R.P."/>
            <person name="Klimenkova P."/>
            <person name="Gaidamakova E.K."/>
            <person name="Zhou C.E."/>
            <person name="Stewart B.J."/>
            <person name="Lyman M.G."/>
            <person name="Malfatti S.A."/>
            <person name="Rubinfeld B."/>
            <person name="Courtot M."/>
            <person name="Singh J."/>
            <person name="Dalgard C.L."/>
            <person name="Hamilton T."/>
            <person name="Frey K.G."/>
            <person name="Gunde-Cimerman N."/>
            <person name="Dugan L."/>
            <person name="Daly M.J."/>
        </authorList>
    </citation>
    <scope>NUCLEOTIDE SEQUENCE [LARGE SCALE GENOMIC DNA]</scope>
    <source>
        <strain evidence="10 11">MD1149</strain>
    </source>
</reference>
<dbReference type="PRINTS" id="PR00320">
    <property type="entry name" value="GPROTEINBRPT"/>
</dbReference>
<feature type="compositionally biased region" description="Low complexity" evidence="8">
    <location>
        <begin position="17"/>
        <end position="31"/>
    </location>
</feature>
<comment type="caution">
    <text evidence="10">The sequence shown here is derived from an EMBL/GenBank/DDBJ whole genome shotgun (WGS) entry which is preliminary data.</text>
</comment>
<keyword evidence="11" id="KW-1185">Reference proteome</keyword>
<dbReference type="Gene3D" id="3.30.70.360">
    <property type="match status" value="1"/>
</dbReference>
<dbReference type="GO" id="GO:0008233">
    <property type="term" value="F:peptidase activity"/>
    <property type="evidence" value="ECO:0007669"/>
    <property type="project" value="UniProtKB-KW"/>
</dbReference>
<dbReference type="Pfam" id="PF00400">
    <property type="entry name" value="WD40"/>
    <property type="match status" value="3"/>
</dbReference>
<evidence type="ECO:0000256" key="5">
    <source>
        <dbReference type="ARBA" id="ARBA00022737"/>
    </source>
</evidence>
<evidence type="ECO:0000256" key="7">
    <source>
        <dbReference type="PROSITE-ProRule" id="PRU00221"/>
    </source>
</evidence>
<dbReference type="SUPFAM" id="SSF50978">
    <property type="entry name" value="WD40 repeat-like"/>
    <property type="match status" value="1"/>
</dbReference>
<feature type="repeat" description="WD" evidence="7">
    <location>
        <begin position="137"/>
        <end position="178"/>
    </location>
</feature>
<dbReference type="InterPro" id="IPR011650">
    <property type="entry name" value="Peptidase_M20_dimer"/>
</dbReference>
<dbReference type="InterPro" id="IPR051458">
    <property type="entry name" value="Cyt/Met_Dipeptidase"/>
</dbReference>
<keyword evidence="2 7" id="KW-0853">WD repeat</keyword>
<dbReference type="PIRSF" id="PIRSF037237">
    <property type="entry name" value="Peptidase_WD_repeats_DUG2"/>
    <property type="match status" value="1"/>
</dbReference>
<dbReference type="Pfam" id="PF07687">
    <property type="entry name" value="M20_dimer"/>
    <property type="match status" value="1"/>
</dbReference>
<name>A0A2S5B1F1_9BASI</name>
<dbReference type="EMBL" id="PJQD01000113">
    <property type="protein sequence ID" value="POY70603.1"/>
    <property type="molecule type" value="Genomic_DNA"/>
</dbReference>
<evidence type="ECO:0000256" key="1">
    <source>
        <dbReference type="ARBA" id="ARBA00006247"/>
    </source>
</evidence>
<protein>
    <recommendedName>
        <fullName evidence="9">Peptidase M20 dimerisation domain-containing protein</fullName>
    </recommendedName>
</protein>
<dbReference type="InterPro" id="IPR019775">
    <property type="entry name" value="WD40_repeat_CS"/>
</dbReference>
<dbReference type="GO" id="GO:0006508">
    <property type="term" value="P:proteolysis"/>
    <property type="evidence" value="ECO:0007669"/>
    <property type="project" value="UniProtKB-KW"/>
</dbReference>
<dbReference type="InterPro" id="IPR001680">
    <property type="entry name" value="WD40_rpt"/>
</dbReference>
<dbReference type="Proteomes" id="UP000237144">
    <property type="component" value="Unassembled WGS sequence"/>
</dbReference>
<dbReference type="AlphaFoldDB" id="A0A2S5B1F1"/>
<evidence type="ECO:0000313" key="10">
    <source>
        <dbReference type="EMBL" id="POY70603.1"/>
    </source>
</evidence>
<dbReference type="PANTHER" id="PTHR43270">
    <property type="entry name" value="BETA-ALA-HIS DIPEPTIDASE"/>
    <property type="match status" value="1"/>
</dbReference>
<feature type="region of interest" description="Disordered" evidence="8">
    <location>
        <begin position="1"/>
        <end position="51"/>
    </location>
</feature>
<evidence type="ECO:0000256" key="8">
    <source>
        <dbReference type="SAM" id="MobiDB-lite"/>
    </source>
</evidence>
<dbReference type="PROSITE" id="PS50082">
    <property type="entry name" value="WD_REPEATS_2"/>
    <property type="match status" value="2"/>
</dbReference>
<evidence type="ECO:0000256" key="4">
    <source>
        <dbReference type="ARBA" id="ARBA00022723"/>
    </source>
</evidence>
<evidence type="ECO:0000256" key="2">
    <source>
        <dbReference type="ARBA" id="ARBA00022574"/>
    </source>
</evidence>
<keyword evidence="4" id="KW-0479">Metal-binding</keyword>
<proteinExistence type="inferred from homology"/>
<dbReference type="GO" id="GO:0006751">
    <property type="term" value="P:glutathione catabolic process"/>
    <property type="evidence" value="ECO:0007669"/>
    <property type="project" value="InterPro"/>
</dbReference>
<dbReference type="Gene3D" id="2.130.10.10">
    <property type="entry name" value="YVTN repeat-like/Quinoprotein amine dehydrogenase"/>
    <property type="match status" value="2"/>
</dbReference>
<dbReference type="STRING" id="741276.A0A2S5B1F1"/>
<dbReference type="InterPro" id="IPR015943">
    <property type="entry name" value="WD40/YVTN_repeat-like_dom_sf"/>
</dbReference>
<keyword evidence="5" id="KW-0677">Repeat</keyword>
<dbReference type="InterPro" id="IPR036322">
    <property type="entry name" value="WD40_repeat_dom_sf"/>
</dbReference>
<feature type="domain" description="Peptidase M20 dimerisation" evidence="9">
    <location>
        <begin position="726"/>
        <end position="880"/>
    </location>
</feature>
<dbReference type="SUPFAM" id="SSF53187">
    <property type="entry name" value="Zn-dependent exopeptidases"/>
    <property type="match status" value="1"/>
</dbReference>
<dbReference type="InterPro" id="IPR020472">
    <property type="entry name" value="WD40_PAC1"/>
</dbReference>
<keyword evidence="6" id="KW-0378">Hydrolase</keyword>
<dbReference type="InterPro" id="IPR017149">
    <property type="entry name" value="GSH_degradosome_Dug2"/>
</dbReference>
<dbReference type="OrthoDB" id="7832001at2759"/>